<name>A0A077WLY9_9FUNG</name>
<dbReference type="AlphaFoldDB" id="A0A077WLY9"/>
<dbReference type="Gene3D" id="1.20.5.170">
    <property type="match status" value="1"/>
</dbReference>
<evidence type="ECO:0000259" key="2">
    <source>
        <dbReference type="PROSITE" id="PS00036"/>
    </source>
</evidence>
<organism evidence="3">
    <name type="scientific">Lichtheimia ramosa</name>
    <dbReference type="NCBI Taxonomy" id="688394"/>
    <lineage>
        <taxon>Eukaryota</taxon>
        <taxon>Fungi</taxon>
        <taxon>Fungi incertae sedis</taxon>
        <taxon>Mucoromycota</taxon>
        <taxon>Mucoromycotina</taxon>
        <taxon>Mucoromycetes</taxon>
        <taxon>Mucorales</taxon>
        <taxon>Lichtheimiaceae</taxon>
        <taxon>Lichtheimia</taxon>
    </lineage>
</organism>
<reference evidence="3" key="1">
    <citation type="journal article" date="2014" name="Genome Announc.">
        <title>De novo whole-genome sequence and genome annotation of Lichtheimia ramosa.</title>
        <authorList>
            <person name="Linde J."/>
            <person name="Schwartze V."/>
            <person name="Binder U."/>
            <person name="Lass-Florl C."/>
            <person name="Voigt K."/>
            <person name="Horn F."/>
        </authorList>
    </citation>
    <scope>NUCLEOTIDE SEQUENCE</scope>
    <source>
        <strain evidence="3">JMRC FSU:6197</strain>
    </source>
</reference>
<dbReference type="PROSITE" id="PS00036">
    <property type="entry name" value="BZIP_BASIC"/>
    <property type="match status" value="1"/>
</dbReference>
<sequence length="195" mass="22056">MSSSVSHPMPPKLPPITSLPWSSNQQTPLLSSSHPPPSLSTTASYSLSPTLPSSLTTPTSSEAILAEKRRRNAGASSRFRERRKQRERELQERVLYLEQRVQSLEMALQQYDPEHPQLTANKEKRPLVQSSSVIQAHNHSISSSSSNNDLSNRVSQLETLMTRFRQEKESDSEKLTLLESENRYLKSLLESKKSE</sequence>
<feature type="compositionally biased region" description="Low complexity" evidence="1">
    <location>
        <begin position="27"/>
        <end position="61"/>
    </location>
</feature>
<dbReference type="InterPro" id="IPR004827">
    <property type="entry name" value="bZIP"/>
</dbReference>
<dbReference type="Pfam" id="PF07716">
    <property type="entry name" value="bZIP_2"/>
    <property type="match status" value="1"/>
</dbReference>
<gene>
    <name evidence="3" type="ORF">LRAMOSA09807</name>
</gene>
<dbReference type="SUPFAM" id="SSF57959">
    <property type="entry name" value="Leucine zipper domain"/>
    <property type="match status" value="1"/>
</dbReference>
<evidence type="ECO:0000313" key="3">
    <source>
        <dbReference type="EMBL" id="CDS08445.1"/>
    </source>
</evidence>
<dbReference type="GO" id="GO:0003700">
    <property type="term" value="F:DNA-binding transcription factor activity"/>
    <property type="evidence" value="ECO:0007669"/>
    <property type="project" value="InterPro"/>
</dbReference>
<dbReference type="EMBL" id="LK023325">
    <property type="protein sequence ID" value="CDS08445.1"/>
    <property type="molecule type" value="Genomic_DNA"/>
</dbReference>
<accession>A0A077WLY9</accession>
<dbReference type="OrthoDB" id="2247093at2759"/>
<feature type="region of interest" description="Disordered" evidence="1">
    <location>
        <begin position="1"/>
        <end position="88"/>
    </location>
</feature>
<protein>
    <recommendedName>
        <fullName evidence="2">BZIP domain-containing protein</fullName>
    </recommendedName>
</protein>
<evidence type="ECO:0000256" key="1">
    <source>
        <dbReference type="SAM" id="MobiDB-lite"/>
    </source>
</evidence>
<feature type="region of interest" description="Disordered" evidence="1">
    <location>
        <begin position="130"/>
        <end position="154"/>
    </location>
</feature>
<feature type="domain" description="BZIP" evidence="2">
    <location>
        <begin position="68"/>
        <end position="82"/>
    </location>
</feature>
<proteinExistence type="predicted"/>
<feature type="compositionally biased region" description="Low complexity" evidence="1">
    <location>
        <begin position="138"/>
        <end position="154"/>
    </location>
</feature>
<dbReference type="InterPro" id="IPR046347">
    <property type="entry name" value="bZIP_sf"/>
</dbReference>